<reference evidence="1 2" key="1">
    <citation type="submission" date="2017-09" db="EMBL/GenBank/DDBJ databases">
        <title>Depth-based differentiation of microbial function through sediment-hosted aquifers and enrichment of novel symbionts in the deep terrestrial subsurface.</title>
        <authorList>
            <person name="Probst A.J."/>
            <person name="Ladd B."/>
            <person name="Jarett J.K."/>
            <person name="Geller-Mcgrath D.E."/>
            <person name="Sieber C.M."/>
            <person name="Emerson J.B."/>
            <person name="Anantharaman K."/>
            <person name="Thomas B.C."/>
            <person name="Malmstrom R."/>
            <person name="Stieglmeier M."/>
            <person name="Klingl A."/>
            <person name="Woyke T."/>
            <person name="Ryan C.M."/>
            <person name="Banfield J.F."/>
        </authorList>
    </citation>
    <scope>NUCLEOTIDE SEQUENCE [LARGE SCALE GENOMIC DNA]</scope>
    <source>
        <strain evidence="1">CG23_combo_of_CG06-09_8_20_14_all_38_19</strain>
    </source>
</reference>
<dbReference type="Proteomes" id="UP000230273">
    <property type="component" value="Unassembled WGS sequence"/>
</dbReference>
<evidence type="ECO:0000313" key="2">
    <source>
        <dbReference type="Proteomes" id="UP000230273"/>
    </source>
</evidence>
<accession>A0A2G9YXE1</accession>
<dbReference type="AlphaFoldDB" id="A0A2G9YXE1"/>
<comment type="caution">
    <text evidence="1">The sequence shown here is derived from an EMBL/GenBank/DDBJ whole genome shotgun (WGS) entry which is preliminary data.</text>
</comment>
<gene>
    <name evidence="1" type="ORF">COX36_00675</name>
</gene>
<proteinExistence type="predicted"/>
<name>A0A2G9YXE1_9BACT</name>
<evidence type="ECO:0000313" key="1">
    <source>
        <dbReference type="EMBL" id="PIP23918.1"/>
    </source>
</evidence>
<dbReference type="EMBL" id="PCRP01000011">
    <property type="protein sequence ID" value="PIP23918.1"/>
    <property type="molecule type" value="Genomic_DNA"/>
</dbReference>
<sequence>MRINKILFVLLVFLIMGGLSGCSSSPSVLTQTTSVKGINLELGTTIGNHTYLPINIGGDPSGHVQEILQIVDAFESAHPEWEVTSWSIESKYAGYGVRAYIYGIWINHRSREE</sequence>
<organism evidence="1 2">
    <name type="scientific">Candidatus Nealsonbacteria bacterium CG23_combo_of_CG06-09_8_20_14_all_38_19</name>
    <dbReference type="NCBI Taxonomy" id="1974721"/>
    <lineage>
        <taxon>Bacteria</taxon>
        <taxon>Candidatus Nealsoniibacteriota</taxon>
    </lineage>
</organism>
<protein>
    <submittedName>
        <fullName evidence="1">Uncharacterized protein</fullName>
    </submittedName>
</protein>
<dbReference type="PROSITE" id="PS51257">
    <property type="entry name" value="PROKAR_LIPOPROTEIN"/>
    <property type="match status" value="1"/>
</dbReference>